<dbReference type="EMBL" id="CP036272">
    <property type="protein sequence ID" value="QDT59968.1"/>
    <property type="molecule type" value="Genomic_DNA"/>
</dbReference>
<dbReference type="InterPro" id="IPR013424">
    <property type="entry name" value="Ice-binding_C"/>
</dbReference>
<dbReference type="Proteomes" id="UP000315003">
    <property type="component" value="Chromosome"/>
</dbReference>
<sequence length="245" mass="25908" precursor="true">MRSWTCWVALAISFTLGSASHAGLISINFNNTESAAWVIGPGVAAGPLDSINWNNTSTASGSGVSLVDDDGNLTGAVLSWNSSNTWTNGDLNGYADRRLLHPYLDDGNGGLEVVIENIPYLRYRVYGVLSSGQNGNLSTYTTRDFSVNGSAVLGGNASAAGDYDYAQNNFGSDPWRQVTTDQIGNYWLSDELNGDLTIEGLGRSGSSRGSLAGIVIESVPEPGTGTVLCMAILMGTAGIRRRRQK</sequence>
<reference evidence="2 3" key="1">
    <citation type="submission" date="2019-02" db="EMBL/GenBank/DDBJ databases">
        <title>Deep-cultivation of Planctomycetes and their phenomic and genomic characterization uncovers novel biology.</title>
        <authorList>
            <person name="Wiegand S."/>
            <person name="Jogler M."/>
            <person name="Boedeker C."/>
            <person name="Pinto D."/>
            <person name="Vollmers J."/>
            <person name="Rivas-Marin E."/>
            <person name="Kohn T."/>
            <person name="Peeters S.H."/>
            <person name="Heuer A."/>
            <person name="Rast P."/>
            <person name="Oberbeckmann S."/>
            <person name="Bunk B."/>
            <person name="Jeske O."/>
            <person name="Meyerdierks A."/>
            <person name="Storesund J.E."/>
            <person name="Kallscheuer N."/>
            <person name="Luecker S."/>
            <person name="Lage O.M."/>
            <person name="Pohl T."/>
            <person name="Merkel B.J."/>
            <person name="Hornburger P."/>
            <person name="Mueller R.-W."/>
            <person name="Bruemmer F."/>
            <person name="Labrenz M."/>
            <person name="Spormann A.M."/>
            <person name="Op den Camp H."/>
            <person name="Overmann J."/>
            <person name="Amann R."/>
            <person name="Jetten M.S.M."/>
            <person name="Mascher T."/>
            <person name="Medema M.H."/>
            <person name="Devos D.P."/>
            <person name="Kaster A.-K."/>
            <person name="Ovreas L."/>
            <person name="Rohde M."/>
            <person name="Galperin M.Y."/>
            <person name="Jogler C."/>
        </authorList>
    </citation>
    <scope>NUCLEOTIDE SEQUENCE [LARGE SCALE GENOMIC DNA]</scope>
    <source>
        <strain evidence="2 3">SV_7m_r</strain>
    </source>
</reference>
<feature type="chain" id="PRO_5022093339" description="PEP-CTERM protein-sorting domain-containing protein" evidence="1">
    <location>
        <begin position="23"/>
        <end position="245"/>
    </location>
</feature>
<proteinExistence type="predicted"/>
<evidence type="ECO:0000313" key="3">
    <source>
        <dbReference type="Proteomes" id="UP000315003"/>
    </source>
</evidence>
<evidence type="ECO:0000256" key="1">
    <source>
        <dbReference type="SAM" id="SignalP"/>
    </source>
</evidence>
<feature type="signal peptide" evidence="1">
    <location>
        <begin position="1"/>
        <end position="22"/>
    </location>
</feature>
<keyword evidence="1" id="KW-0732">Signal</keyword>
<gene>
    <name evidence="2" type="ORF">SV7mr_24820</name>
</gene>
<dbReference type="RefSeq" id="WP_419188418.1">
    <property type="nucleotide sequence ID" value="NZ_CP036272.1"/>
</dbReference>
<name>A0A517SV36_9BACT</name>
<organism evidence="2 3">
    <name type="scientific">Stieleria bergensis</name>
    <dbReference type="NCBI Taxonomy" id="2528025"/>
    <lineage>
        <taxon>Bacteria</taxon>
        <taxon>Pseudomonadati</taxon>
        <taxon>Planctomycetota</taxon>
        <taxon>Planctomycetia</taxon>
        <taxon>Pirellulales</taxon>
        <taxon>Pirellulaceae</taxon>
        <taxon>Stieleria</taxon>
    </lineage>
</organism>
<dbReference type="AlphaFoldDB" id="A0A517SV36"/>
<protein>
    <recommendedName>
        <fullName evidence="4">PEP-CTERM protein-sorting domain-containing protein</fullName>
    </recommendedName>
</protein>
<dbReference type="NCBIfam" id="TIGR02595">
    <property type="entry name" value="PEP_CTERM"/>
    <property type="match status" value="1"/>
</dbReference>
<keyword evidence="3" id="KW-1185">Reference proteome</keyword>
<evidence type="ECO:0008006" key="4">
    <source>
        <dbReference type="Google" id="ProtNLM"/>
    </source>
</evidence>
<evidence type="ECO:0000313" key="2">
    <source>
        <dbReference type="EMBL" id="QDT59968.1"/>
    </source>
</evidence>
<accession>A0A517SV36</accession>